<accession>A0A9W7AYT0</accession>
<proteinExistence type="predicted"/>
<dbReference type="EMBL" id="BRXW01000888">
    <property type="protein sequence ID" value="GMH78450.1"/>
    <property type="molecule type" value="Genomic_DNA"/>
</dbReference>
<organism evidence="1 2">
    <name type="scientific">Triparma laevis f. longispina</name>
    <dbReference type="NCBI Taxonomy" id="1714387"/>
    <lineage>
        <taxon>Eukaryota</taxon>
        <taxon>Sar</taxon>
        <taxon>Stramenopiles</taxon>
        <taxon>Ochrophyta</taxon>
        <taxon>Bolidophyceae</taxon>
        <taxon>Parmales</taxon>
        <taxon>Triparmaceae</taxon>
        <taxon>Triparma</taxon>
    </lineage>
</organism>
<evidence type="ECO:0000313" key="2">
    <source>
        <dbReference type="Proteomes" id="UP001165122"/>
    </source>
</evidence>
<sequence>MGNNSTLPTRRRSRGRLSTASRWCRRCWRILRRCNSRHNSATRVYSGGKPFISDFYDSFSEVAQIQLFYTRFAALALKVNIDEENLQDRRYFDILLTSLQFVPASAIAFSYRRKHLKEV</sequence>
<dbReference type="OrthoDB" id="200392at2759"/>
<evidence type="ECO:0000313" key="1">
    <source>
        <dbReference type="EMBL" id="GMH78450.1"/>
    </source>
</evidence>
<protein>
    <submittedName>
        <fullName evidence="1">Uncharacterized protein</fullName>
    </submittedName>
</protein>
<dbReference type="Proteomes" id="UP001165122">
    <property type="component" value="Unassembled WGS sequence"/>
</dbReference>
<comment type="caution">
    <text evidence="1">The sequence shown here is derived from an EMBL/GenBank/DDBJ whole genome shotgun (WGS) entry which is preliminary data.</text>
</comment>
<dbReference type="AlphaFoldDB" id="A0A9W7AYT0"/>
<name>A0A9W7AYT0_9STRA</name>
<reference evidence="2" key="1">
    <citation type="journal article" date="2023" name="Commun. Biol.">
        <title>Genome analysis of Parmales, the sister group of diatoms, reveals the evolutionary specialization of diatoms from phago-mixotrophs to photoautotrophs.</title>
        <authorList>
            <person name="Ban H."/>
            <person name="Sato S."/>
            <person name="Yoshikawa S."/>
            <person name="Yamada K."/>
            <person name="Nakamura Y."/>
            <person name="Ichinomiya M."/>
            <person name="Sato N."/>
            <person name="Blanc-Mathieu R."/>
            <person name="Endo H."/>
            <person name="Kuwata A."/>
            <person name="Ogata H."/>
        </authorList>
    </citation>
    <scope>NUCLEOTIDE SEQUENCE [LARGE SCALE GENOMIC DNA]</scope>
    <source>
        <strain evidence="2">NIES 3700</strain>
    </source>
</reference>
<gene>
    <name evidence="1" type="ORF">TrLO_g12525</name>
</gene>
<keyword evidence="2" id="KW-1185">Reference proteome</keyword>